<dbReference type="RefSeq" id="WP_142605015.1">
    <property type="nucleotide sequence ID" value="NZ_VDGG01000002.1"/>
</dbReference>
<keyword evidence="1" id="KW-1133">Transmembrane helix</keyword>
<gene>
    <name evidence="2" type="ORF">FG383_01165</name>
</gene>
<keyword evidence="1" id="KW-0812">Transmembrane</keyword>
<accession>A0A544TM02</accession>
<evidence type="ECO:0000313" key="2">
    <source>
        <dbReference type="EMBL" id="TQR18491.1"/>
    </source>
</evidence>
<sequence length="74" mass="8155">MLKSVGILLVAAVILFIEVPPLLEKKYKKELIVFSILLAFGVGLGIAYSFGKSIPNPIDLLTFIFKPLHDAITR</sequence>
<proteinExistence type="predicted"/>
<organism evidence="2 3">
    <name type="scientific">Psychrobacillus soli</name>
    <dbReference type="NCBI Taxonomy" id="1543965"/>
    <lineage>
        <taxon>Bacteria</taxon>
        <taxon>Bacillati</taxon>
        <taxon>Bacillota</taxon>
        <taxon>Bacilli</taxon>
        <taxon>Bacillales</taxon>
        <taxon>Bacillaceae</taxon>
        <taxon>Psychrobacillus</taxon>
    </lineage>
</organism>
<reference evidence="2 3" key="1">
    <citation type="submission" date="2019-05" db="EMBL/GenBank/DDBJ databases">
        <title>Psychrobacillus vulpis sp. nov., a new species isolated from feces of a red fox that inhabits in The Tablas de Daimiel Natural Park, Albacete, Spain.</title>
        <authorList>
            <person name="Rodriguez M."/>
            <person name="Reina J.C."/>
            <person name="Bejar V."/>
            <person name="Llamas I."/>
        </authorList>
    </citation>
    <scope>NUCLEOTIDE SEQUENCE [LARGE SCALE GENOMIC DNA]</scope>
    <source>
        <strain evidence="2 3">NHI-2</strain>
    </source>
</reference>
<dbReference type="OrthoDB" id="2440830at2"/>
<dbReference type="EMBL" id="VDGG01000002">
    <property type="protein sequence ID" value="TQR18491.1"/>
    <property type="molecule type" value="Genomic_DNA"/>
</dbReference>
<feature type="transmembrane region" description="Helical" evidence="1">
    <location>
        <begin position="31"/>
        <end position="51"/>
    </location>
</feature>
<keyword evidence="3" id="KW-1185">Reference proteome</keyword>
<evidence type="ECO:0000313" key="3">
    <source>
        <dbReference type="Proteomes" id="UP000318937"/>
    </source>
</evidence>
<dbReference type="AlphaFoldDB" id="A0A544TM02"/>
<feature type="transmembrane region" description="Helical" evidence="1">
    <location>
        <begin position="6"/>
        <end position="24"/>
    </location>
</feature>
<name>A0A544TM02_9BACI</name>
<keyword evidence="1" id="KW-0472">Membrane</keyword>
<comment type="caution">
    <text evidence="2">The sequence shown here is derived from an EMBL/GenBank/DDBJ whole genome shotgun (WGS) entry which is preliminary data.</text>
</comment>
<evidence type="ECO:0000256" key="1">
    <source>
        <dbReference type="SAM" id="Phobius"/>
    </source>
</evidence>
<dbReference type="Proteomes" id="UP000318937">
    <property type="component" value="Unassembled WGS sequence"/>
</dbReference>
<protein>
    <submittedName>
        <fullName evidence="2">Uncharacterized protein</fullName>
    </submittedName>
</protein>